<feature type="repeat" description="WD" evidence="5">
    <location>
        <begin position="227"/>
        <end position="268"/>
    </location>
</feature>
<dbReference type="SMART" id="SM00184">
    <property type="entry name" value="RING"/>
    <property type="match status" value="2"/>
</dbReference>
<dbReference type="InterPro" id="IPR036465">
    <property type="entry name" value="vWFA_dom_sf"/>
</dbReference>
<dbReference type="InterPro" id="IPR032838">
    <property type="entry name" value="Vwaint_dom"/>
</dbReference>
<feature type="compositionally biased region" description="Basic and acidic residues" evidence="6">
    <location>
        <begin position="1313"/>
        <end position="1326"/>
    </location>
</feature>
<dbReference type="SUPFAM" id="SSF50978">
    <property type="entry name" value="WD40 repeat-like"/>
    <property type="match status" value="1"/>
</dbReference>
<dbReference type="GO" id="GO:0008270">
    <property type="term" value="F:zinc ion binding"/>
    <property type="evidence" value="ECO:0007669"/>
    <property type="project" value="UniProtKB-KW"/>
</dbReference>
<dbReference type="SMART" id="SM00327">
    <property type="entry name" value="VWA"/>
    <property type="match status" value="2"/>
</dbReference>
<dbReference type="PANTHER" id="PTHR10579">
    <property type="entry name" value="CALCIUM-ACTIVATED CHLORIDE CHANNEL REGULATOR"/>
    <property type="match status" value="1"/>
</dbReference>
<dbReference type="InterPro" id="IPR001680">
    <property type="entry name" value="WD40_rpt"/>
</dbReference>
<dbReference type="Pfam" id="PF23627">
    <property type="entry name" value="LisH_WDR26"/>
    <property type="match status" value="1"/>
</dbReference>
<dbReference type="PANTHER" id="PTHR10579:SF132">
    <property type="entry name" value="OS10G0464800 PROTEIN"/>
    <property type="match status" value="1"/>
</dbReference>
<dbReference type="InterPro" id="IPR051266">
    <property type="entry name" value="CLCR"/>
</dbReference>
<feature type="domain" description="RING-type" evidence="7">
    <location>
        <begin position="1151"/>
        <end position="1178"/>
    </location>
</feature>
<gene>
    <name evidence="9" type="ORF">U9M48_009398</name>
</gene>
<evidence type="ECO:0000259" key="8">
    <source>
        <dbReference type="PROSITE" id="PS50234"/>
    </source>
</evidence>
<evidence type="ECO:0000256" key="4">
    <source>
        <dbReference type="PROSITE-ProRule" id="PRU00175"/>
    </source>
</evidence>
<feature type="repeat" description="WD" evidence="5">
    <location>
        <begin position="272"/>
        <end position="313"/>
    </location>
</feature>
<keyword evidence="3" id="KW-0862">Zinc</keyword>
<feature type="compositionally biased region" description="Pro residues" evidence="6">
    <location>
        <begin position="607"/>
        <end position="616"/>
    </location>
</feature>
<dbReference type="CDD" id="cd00200">
    <property type="entry name" value="WD40"/>
    <property type="match status" value="1"/>
</dbReference>
<dbReference type="Gene3D" id="3.30.40.10">
    <property type="entry name" value="Zinc/RING finger domain, C3HC4 (zinc finger)"/>
    <property type="match status" value="2"/>
</dbReference>
<proteinExistence type="predicted"/>
<dbReference type="InterPro" id="IPR006594">
    <property type="entry name" value="LisH"/>
</dbReference>
<evidence type="ECO:0000256" key="5">
    <source>
        <dbReference type="PROSITE-ProRule" id="PRU00221"/>
    </source>
</evidence>
<keyword evidence="1" id="KW-0479">Metal-binding</keyword>
<dbReference type="CDD" id="cd01466">
    <property type="entry name" value="vWA_C3HC4_type"/>
    <property type="match status" value="1"/>
</dbReference>
<evidence type="ECO:0000256" key="6">
    <source>
        <dbReference type="SAM" id="MobiDB-lite"/>
    </source>
</evidence>
<dbReference type="Gene3D" id="3.40.50.410">
    <property type="entry name" value="von Willebrand factor, type A domain"/>
    <property type="match status" value="2"/>
</dbReference>
<dbReference type="Proteomes" id="UP001341281">
    <property type="component" value="Chromosome 02"/>
</dbReference>
<dbReference type="Pfam" id="PF14624">
    <property type="entry name" value="Vwaint"/>
    <property type="match status" value="1"/>
</dbReference>
<dbReference type="SUPFAM" id="SSF53300">
    <property type="entry name" value="vWA-like"/>
    <property type="match status" value="2"/>
</dbReference>
<evidence type="ECO:0000256" key="1">
    <source>
        <dbReference type="ARBA" id="ARBA00022723"/>
    </source>
</evidence>
<dbReference type="InterPro" id="IPR002035">
    <property type="entry name" value="VWF_A"/>
</dbReference>
<feature type="domain" description="VWFA" evidence="8">
    <location>
        <begin position="697"/>
        <end position="886"/>
    </location>
</feature>
<evidence type="ECO:0000256" key="2">
    <source>
        <dbReference type="ARBA" id="ARBA00022771"/>
    </source>
</evidence>
<dbReference type="InterPro" id="IPR036322">
    <property type="entry name" value="WD40_repeat_dom_sf"/>
</dbReference>
<dbReference type="PROSITE" id="PS50294">
    <property type="entry name" value="WD_REPEATS_REGION"/>
    <property type="match status" value="3"/>
</dbReference>
<feature type="region of interest" description="Disordered" evidence="6">
    <location>
        <begin position="1313"/>
        <end position="1383"/>
    </location>
</feature>
<organism evidence="9 10">
    <name type="scientific">Paspalum notatum var. saurae</name>
    <dbReference type="NCBI Taxonomy" id="547442"/>
    <lineage>
        <taxon>Eukaryota</taxon>
        <taxon>Viridiplantae</taxon>
        <taxon>Streptophyta</taxon>
        <taxon>Embryophyta</taxon>
        <taxon>Tracheophyta</taxon>
        <taxon>Spermatophyta</taxon>
        <taxon>Magnoliopsida</taxon>
        <taxon>Liliopsida</taxon>
        <taxon>Poales</taxon>
        <taxon>Poaceae</taxon>
        <taxon>PACMAD clade</taxon>
        <taxon>Panicoideae</taxon>
        <taxon>Andropogonodae</taxon>
        <taxon>Paspaleae</taxon>
        <taxon>Paspalinae</taxon>
        <taxon>Paspalum</taxon>
    </lineage>
</organism>
<evidence type="ECO:0008006" key="11">
    <source>
        <dbReference type="Google" id="ProtNLM"/>
    </source>
</evidence>
<feature type="compositionally biased region" description="Basic and acidic residues" evidence="6">
    <location>
        <begin position="620"/>
        <end position="635"/>
    </location>
</feature>
<dbReference type="PROSITE" id="PS50896">
    <property type="entry name" value="LISH"/>
    <property type="match status" value="1"/>
</dbReference>
<dbReference type="SMART" id="SM00320">
    <property type="entry name" value="WD40"/>
    <property type="match status" value="6"/>
</dbReference>
<dbReference type="InterPro" id="IPR013083">
    <property type="entry name" value="Znf_RING/FYVE/PHD"/>
</dbReference>
<evidence type="ECO:0000313" key="9">
    <source>
        <dbReference type="EMBL" id="WVZ59213.1"/>
    </source>
</evidence>
<feature type="compositionally biased region" description="Low complexity" evidence="6">
    <location>
        <begin position="1332"/>
        <end position="1349"/>
    </location>
</feature>
<dbReference type="PROSITE" id="PS50234">
    <property type="entry name" value="VWFA"/>
    <property type="match status" value="2"/>
</dbReference>
<keyword evidence="10" id="KW-1185">Reference proteome</keyword>
<feature type="domain" description="RING-type" evidence="7">
    <location>
        <begin position="546"/>
        <end position="591"/>
    </location>
</feature>
<dbReference type="InterPro" id="IPR015943">
    <property type="entry name" value="WD40/YVTN_repeat-like_dom_sf"/>
</dbReference>
<dbReference type="Pfam" id="PF00400">
    <property type="entry name" value="WD40"/>
    <property type="match status" value="4"/>
</dbReference>
<accession>A0AAQ3SR56</accession>
<feature type="domain" description="VWFA" evidence="8">
    <location>
        <begin position="1260"/>
        <end position="1329"/>
    </location>
</feature>
<feature type="region of interest" description="Disordered" evidence="6">
    <location>
        <begin position="1"/>
        <end position="24"/>
    </location>
</feature>
<dbReference type="InterPro" id="IPR001841">
    <property type="entry name" value="Znf_RING"/>
</dbReference>
<protein>
    <recommendedName>
        <fullName evidence="11">Anaphase-promoting complex subunit 11</fullName>
    </recommendedName>
</protein>
<evidence type="ECO:0000313" key="10">
    <source>
        <dbReference type="Proteomes" id="UP001341281"/>
    </source>
</evidence>
<dbReference type="Gene3D" id="2.130.10.10">
    <property type="entry name" value="YVTN repeat-like/Quinoprotein amine dehydrogenase"/>
    <property type="match status" value="2"/>
</dbReference>
<dbReference type="SUPFAM" id="SSF57850">
    <property type="entry name" value="RING/U-box"/>
    <property type="match status" value="2"/>
</dbReference>
<keyword evidence="5" id="KW-0853">WD repeat</keyword>
<dbReference type="EMBL" id="CP144746">
    <property type="protein sequence ID" value="WVZ59213.1"/>
    <property type="molecule type" value="Genomic_DNA"/>
</dbReference>
<sequence length="1528" mass="165559">MDLPESSALPRAGEGPPPRSIGPVDREELVRVMAQSLYSLGYRRAAAMLEAESGVPLYPPEHDRLLFDVMAGRWDACAETVRSVAGVSDTDRAVAEFLVWRGHYLELLGMRGDAGLRRAREVLRRRIAPLGVDRRCVHWLARAMVSCDGAVAPEAVVGWRIAVFLHLVEVFPPWFHVPSGRLEHLVESVVTKQVASCIYHNLPDEITLFEDHKCHEEHIPSQCAQILCGHNNEVWFVRFSNNGKYLASSSSDCTAIIWKVETDDTLTKKHCLQGHQNPISFVAWSPNDRMLLTCGTGESLKLWNIDTGECNIKFRGSVDYVISSCAWFPNSEKIVCASPSSESGSSPNRIFTCDLEGQELEVWAGDRIPKVSDLAVTPDGRHLIFVSCNDIWIRELPKGREWRFCEKQVISSLSLSGDGQSLIVNLSSQEIHLWKINESSTVPENYKGHKQEKFVIRSCFGGSNSLFIASGSEDSQVYIWKRHLETPIKVLHGHTMIVNCVSWNPARPHMLASASDDRTVRIWLAPKSRSMAKSSGGITAMASSPCSICRGRGGSGQAAVFTAECSHQFHSCCVSGSGGVSRGRPVCPLCRARWRELPSLRSTNTSPRPPPAPQPFFRPMEPRVFSDDDPVDRTPRRLRGASAEASDGGGAVALTTHYECSALARDASADDFAVLVHARAPGTMSGAGGAAPRAPLDLVTVLDVSASMTGTKLELLKQAMGFVIDNLGPRDRLCVVSFSSGASRLMRLARMSDDGKALARRAVESLAAGGGTNIGEALRKAAKVIDERMHRNAVASVVLLSDGQDTYTVPRRGGYAGARGASSYDDLVPPSFAYTGAGSRPAPVHTFGFGTDHDAAAMHTIAEATGGTFSFVEDEAAIQDAFAQCIGGLLSVTVQELRVDVACVHPGVRVRAVKSGSYVSHVEEDGRAASVDVGELYADEERRFLLFLHVPRARSGDDDATHLVRVACAYRDTATGRSRNVAGDDAVVLRPWGSVTADRSVEVERERLRVEAMDGIAAARAAAERGAHAEAVEILRRRRRSVGRVGDSTSLALSRELREMRSRVASRQRYELSGRAYVLSGLSSHAQQRATSRQMTSGVVAAAARGGESSAEERSVALATAGSTTSYMTPAMLDMLDRSRSDIRRGQAVFVVECSHTFHHRCISDSVAHGNRDCPLCKATWRDVPTANPVPAPAYADDDPVVVQAGVPQVPAAADGAMMALNTHCEVPAVVRDAARDDFAVLVHARAPGAAADGQRAPLDLVTVLDVSGSMTGTKLALLKRAMACVIDNLGPADRLSVVSFSTDTRREIRLARMSGDGKDSAKRAVDGLVGPGRSTRSASARTTTPRRCTPSRRRRAAPSPSSRTWRSSRTRSRSASAGSSPVVAQGARIGIECVHPGVRVRQVKSGRYESRVDDEGRAASVDVGELYAEEERRFLLLVDVPRASDSEDDVTRLIKLHTVTGRAADVVGNEAVVQRPVEVVDAQMSVEVERERVRLAAGLPPRRWWLRRQQPNAASMRRPGICSTATV</sequence>
<feature type="repeat" description="WD" evidence="5">
    <location>
        <begin position="491"/>
        <end position="523"/>
    </location>
</feature>
<dbReference type="Pfam" id="PF00097">
    <property type="entry name" value="zf-C3HC4"/>
    <property type="match status" value="1"/>
</dbReference>
<keyword evidence="2 4" id="KW-0863">Zinc-finger</keyword>
<evidence type="ECO:0000256" key="3">
    <source>
        <dbReference type="ARBA" id="ARBA00022833"/>
    </source>
</evidence>
<name>A0AAQ3SR56_PASNO</name>
<reference evidence="9 10" key="1">
    <citation type="submission" date="2024-02" db="EMBL/GenBank/DDBJ databases">
        <title>High-quality chromosome-scale genome assembly of Pensacola bahiagrass (Paspalum notatum Flugge var. saurae).</title>
        <authorList>
            <person name="Vega J.M."/>
            <person name="Podio M."/>
            <person name="Orjuela J."/>
            <person name="Siena L.A."/>
            <person name="Pessino S.C."/>
            <person name="Combes M.C."/>
            <person name="Mariac C."/>
            <person name="Albertini E."/>
            <person name="Pupilli F."/>
            <person name="Ortiz J.P.A."/>
            <person name="Leblanc O."/>
        </authorList>
    </citation>
    <scope>NUCLEOTIDE SEQUENCE [LARGE SCALE GENOMIC DNA]</scope>
    <source>
        <strain evidence="9">R1</strain>
        <tissue evidence="9">Leaf</tissue>
    </source>
</reference>
<evidence type="ECO:0000259" key="7">
    <source>
        <dbReference type="PROSITE" id="PS50089"/>
    </source>
</evidence>
<dbReference type="InterPro" id="IPR018957">
    <property type="entry name" value="Znf_C3HC4_RING-type"/>
</dbReference>
<feature type="region of interest" description="Disordered" evidence="6">
    <location>
        <begin position="600"/>
        <end position="646"/>
    </location>
</feature>
<dbReference type="Pfam" id="PF00092">
    <property type="entry name" value="VWA"/>
    <property type="match status" value="2"/>
</dbReference>
<dbReference type="PROSITE" id="PS50082">
    <property type="entry name" value="WD_REPEATS_2"/>
    <property type="match status" value="3"/>
</dbReference>
<dbReference type="PROSITE" id="PS50089">
    <property type="entry name" value="ZF_RING_2"/>
    <property type="match status" value="2"/>
</dbReference>